<dbReference type="PANTHER" id="PTHR30441">
    <property type="entry name" value="DUF748 DOMAIN-CONTAINING PROTEIN"/>
    <property type="match status" value="1"/>
</dbReference>
<dbReference type="GO" id="GO:0005886">
    <property type="term" value="C:plasma membrane"/>
    <property type="evidence" value="ECO:0007669"/>
    <property type="project" value="TreeGrafter"/>
</dbReference>
<dbReference type="InterPro" id="IPR025263">
    <property type="entry name" value="YhdP_central"/>
</dbReference>
<keyword evidence="5" id="KW-1185">Reference proteome</keyword>
<proteinExistence type="predicted"/>
<sequence>MTDKDKDIAAGDKAPRPDVTQRKARRRWPHRVWHGCAWALSGLTLITVALAVVVLALRDQPLVAPRWLHDRLEARLDSSMPGLSVQFGEVSVILGDSWKPRLRLRDLQVQRVGSPARVSLSDIEGTIALEPLLQGKVQPHSIYLTGAQLRLRRNAEGGFDLALGDNGAARSEGAVRQTTSGADIAALADAVEQLLDLPDLAALDRIEANALTLFYEDARSGRAWTIDGGRVALERQGEELRLRGDFALLGGGDSVATLAVNYDSRIGNRAANLGLNFADMPAADIATQGAALAWLGVLDAPISGALRVSVDSEGQLGPLNATLQIGAGALRPTDDIRPIRFRSARSYFTYDPNTMALRFDELSVDSAFVTARAEGEVRLTGTRDGLPQEMVGQMRMTHMVANPGRIYPKPLEFEDVRADLRLQLAPFRLSLGQLRLAEAGGALLLSGEVNARPEGWDLTLDGAAEAMPSEALLALWPEDLGQKTRTWVSENVHRGELSNLQLGVRSLPGHKPDVYLGFEFREAEVTFIKDVPPLKDLAGHATLYQNRFAVLANAGHVDAPQGGRVSVAGTSFVVLATNEKPAPARVSLQTDSTITAALALLNTPPFRFMEKAGQRVDMADGRASVTGTIDLKLMKDPPPETIQVAARATLRDLRSTVLVPGRTLAASEMTVTASNEHLLIEGPGRIGAVPFDGRFETGLGKAATGESRVTGWVELSERFMDEFRIGLPAGSVSGKGQAEVEIVLAKGKAPAFSMTSDLSGVGLRLTALDWSLPRAARGRISVSGAMASPPRIDRIEVDAPGLKASGAVELTAAGQLQRALFSRVQVGQWLDAPVELTGRGAGAAPAVAVTGGTVDLRRAKIDGGGSGSGGGPIRLALDRLQISDSLALTAFRGDFTTSGGMSGNFTGMLNGAAPVRGQMIGGGRASTIRLSSDNAGAVIAAGGLLKQGRGGKLDLVLVPTGAAGTYDGTLAVRGLWITDAPAMADLLSAISVVGLLEQMSGNGIQFSEVDARFRLTPTQVVLAESSAVGVSIGISMDGTYDLGASRLDMQGVISPIYLLNGIGSVLTRKGEGLIGFNFNLTGPSSAPQVSVNPLSIFTPGMFRELFRRPPPKLSQ</sequence>
<protein>
    <recommendedName>
        <fullName evidence="3">YhdP central domain-containing protein</fullName>
    </recommendedName>
</protein>
<keyword evidence="2" id="KW-0812">Transmembrane</keyword>
<feature type="compositionally biased region" description="Basic and acidic residues" evidence="1">
    <location>
        <begin position="1"/>
        <end position="21"/>
    </location>
</feature>
<evidence type="ECO:0000256" key="2">
    <source>
        <dbReference type="SAM" id="Phobius"/>
    </source>
</evidence>
<accession>A0A844W9I9</accession>
<keyword evidence="2" id="KW-0472">Membrane</keyword>
<evidence type="ECO:0000313" key="5">
    <source>
        <dbReference type="Proteomes" id="UP000443843"/>
    </source>
</evidence>
<evidence type="ECO:0000256" key="1">
    <source>
        <dbReference type="SAM" id="MobiDB-lite"/>
    </source>
</evidence>
<evidence type="ECO:0000313" key="4">
    <source>
        <dbReference type="EMBL" id="MWB79574.1"/>
    </source>
</evidence>
<dbReference type="GO" id="GO:0090313">
    <property type="term" value="P:regulation of protein targeting to membrane"/>
    <property type="evidence" value="ECO:0007669"/>
    <property type="project" value="TreeGrafter"/>
</dbReference>
<gene>
    <name evidence="4" type="ORF">GLS40_16185</name>
</gene>
<keyword evidence="2" id="KW-1133">Transmembrane helix</keyword>
<dbReference type="Proteomes" id="UP000443843">
    <property type="component" value="Unassembled WGS sequence"/>
</dbReference>
<dbReference type="AlphaFoldDB" id="A0A844W9I9"/>
<evidence type="ECO:0000259" key="3">
    <source>
        <dbReference type="Pfam" id="PF13116"/>
    </source>
</evidence>
<reference evidence="4 5" key="1">
    <citation type="submission" date="2019-11" db="EMBL/GenBank/DDBJ databases">
        <title>Pseudooceanicola pacifica sp. nov., isolated from deep-sea sediment of the Pacific Ocean.</title>
        <authorList>
            <person name="Lyu L."/>
        </authorList>
    </citation>
    <scope>NUCLEOTIDE SEQUENCE [LARGE SCALE GENOMIC DNA]</scope>
    <source>
        <strain evidence="4 5">216_PA32_1</strain>
    </source>
</reference>
<dbReference type="PANTHER" id="PTHR30441:SF8">
    <property type="entry name" value="DUF748 DOMAIN-CONTAINING PROTEIN"/>
    <property type="match status" value="1"/>
</dbReference>
<dbReference type="EMBL" id="WNXQ01000012">
    <property type="protein sequence ID" value="MWB79574.1"/>
    <property type="molecule type" value="Genomic_DNA"/>
</dbReference>
<feature type="transmembrane region" description="Helical" evidence="2">
    <location>
        <begin position="32"/>
        <end position="57"/>
    </location>
</feature>
<feature type="region of interest" description="Disordered" evidence="1">
    <location>
        <begin position="1"/>
        <end position="24"/>
    </location>
</feature>
<comment type="caution">
    <text evidence="4">The sequence shown here is derived from an EMBL/GenBank/DDBJ whole genome shotgun (WGS) entry which is preliminary data.</text>
</comment>
<organism evidence="4 5">
    <name type="scientific">Pseudooceanicola pacificus</name>
    <dbReference type="NCBI Taxonomy" id="2676438"/>
    <lineage>
        <taxon>Bacteria</taxon>
        <taxon>Pseudomonadati</taxon>
        <taxon>Pseudomonadota</taxon>
        <taxon>Alphaproteobacteria</taxon>
        <taxon>Rhodobacterales</taxon>
        <taxon>Paracoccaceae</taxon>
        <taxon>Pseudooceanicola</taxon>
    </lineage>
</organism>
<dbReference type="InterPro" id="IPR052894">
    <property type="entry name" value="AsmA-related"/>
</dbReference>
<feature type="domain" description="YhdP central" evidence="3">
    <location>
        <begin position="320"/>
        <end position="883"/>
    </location>
</feature>
<dbReference type="Pfam" id="PF13116">
    <property type="entry name" value="YhdP"/>
    <property type="match status" value="1"/>
</dbReference>
<dbReference type="RefSeq" id="WP_160383697.1">
    <property type="nucleotide sequence ID" value="NZ_WNXQ01000012.1"/>
</dbReference>
<name>A0A844W9I9_9RHOB</name>